<gene>
    <name evidence="1" type="ORF">JETT_0486</name>
</gene>
<evidence type="ECO:0000313" key="2">
    <source>
        <dbReference type="Proteomes" id="UP000319783"/>
    </source>
</evidence>
<dbReference type="AlphaFoldDB" id="A0A533QEY8"/>
<dbReference type="EMBL" id="SULG01000006">
    <property type="protein sequence ID" value="TLD43182.1"/>
    <property type="molecule type" value="Genomic_DNA"/>
</dbReference>
<comment type="caution">
    <text evidence="1">The sequence shown here is derived from an EMBL/GenBank/DDBJ whole genome shotgun (WGS) entry which is preliminary data.</text>
</comment>
<sequence>MPVCMHTGIGEEKSTDKRSLLKTYRDMVCQCHSKRAEQFPFDTIALRFSLILDFVPYFK</sequence>
<organism evidence="1 2">
    <name type="scientific">Candidatus Jettenia ecosi</name>
    <dbReference type="NCBI Taxonomy" id="2494326"/>
    <lineage>
        <taxon>Bacteria</taxon>
        <taxon>Pseudomonadati</taxon>
        <taxon>Planctomycetota</taxon>
        <taxon>Candidatus Brocadiia</taxon>
        <taxon>Candidatus Brocadiales</taxon>
        <taxon>Candidatus Brocadiaceae</taxon>
        <taxon>Candidatus Jettenia</taxon>
    </lineage>
</organism>
<name>A0A533QEY8_9BACT</name>
<protein>
    <submittedName>
        <fullName evidence="1">Uncharacterized protein</fullName>
    </submittedName>
</protein>
<proteinExistence type="predicted"/>
<reference evidence="1 2" key="1">
    <citation type="submission" date="2019-04" db="EMBL/GenBank/DDBJ databases">
        <title>Genome of a novel bacterium Candidatus Jettenia ecosi reconstructed from metagenome of an anammox bioreactor.</title>
        <authorList>
            <person name="Mardanov A.V."/>
            <person name="Beletsky A.V."/>
            <person name="Ravin N.V."/>
            <person name="Botchkova E.A."/>
            <person name="Litti Y.V."/>
            <person name="Nozhevnikova A.N."/>
        </authorList>
    </citation>
    <scope>NUCLEOTIDE SEQUENCE [LARGE SCALE GENOMIC DNA]</scope>
    <source>
        <strain evidence="1">J2</strain>
    </source>
</reference>
<evidence type="ECO:0000313" key="1">
    <source>
        <dbReference type="EMBL" id="TLD43182.1"/>
    </source>
</evidence>
<dbReference type="Proteomes" id="UP000319783">
    <property type="component" value="Unassembled WGS sequence"/>
</dbReference>
<accession>A0A533QEY8</accession>